<evidence type="ECO:0000313" key="1">
    <source>
        <dbReference type="EMBL" id="VFD35122.1"/>
    </source>
</evidence>
<dbReference type="EMBL" id="CAADAN010000016">
    <property type="protein sequence ID" value="VFD35122.1"/>
    <property type="molecule type" value="Genomic_DNA"/>
</dbReference>
<comment type="caution">
    <text evidence="1">The sequence shown here is derived from an EMBL/GenBank/DDBJ whole genome shotgun (WGS) entry which is preliminary data.</text>
</comment>
<organism evidence="1 2">
    <name type="scientific">Clostridioides difficile</name>
    <name type="common">Peptoclostridium difficile</name>
    <dbReference type="NCBI Taxonomy" id="1496"/>
    <lineage>
        <taxon>Bacteria</taxon>
        <taxon>Bacillati</taxon>
        <taxon>Bacillota</taxon>
        <taxon>Clostridia</taxon>
        <taxon>Peptostreptococcales</taxon>
        <taxon>Peptostreptococcaceae</taxon>
        <taxon>Clostridioides</taxon>
    </lineage>
</organism>
<accession>A0AB74QFK0</accession>
<dbReference type="AlphaFoldDB" id="A0AB74QFK0"/>
<dbReference type="Proteomes" id="UP000411588">
    <property type="component" value="Unassembled WGS sequence"/>
</dbReference>
<name>A0AB74QFK0_CLODI</name>
<reference evidence="1 2" key="1">
    <citation type="submission" date="2019-02" db="EMBL/GenBank/DDBJ databases">
        <authorList>
            <consortium name="Pathogen Informatics"/>
        </authorList>
    </citation>
    <scope>NUCLEOTIDE SEQUENCE [LARGE SCALE GENOMIC DNA]</scope>
    <source>
        <strain evidence="2">clo34</strain>
    </source>
</reference>
<evidence type="ECO:0000313" key="2">
    <source>
        <dbReference type="Proteomes" id="UP000411588"/>
    </source>
</evidence>
<sequence>MEKKEIEELSKICEPILEYLNKKYTPHNSIVISTDGIKLLSIEIGIPVKHQND</sequence>
<gene>
    <name evidence="1" type="ORF">SAMEA1402399_03391</name>
</gene>
<dbReference type="RefSeq" id="WP_009902601.1">
    <property type="nucleotide sequence ID" value="NZ_BIXM01000011.1"/>
</dbReference>
<protein>
    <submittedName>
        <fullName evidence="1">Uncharacterized protein</fullName>
    </submittedName>
</protein>
<proteinExistence type="predicted"/>